<dbReference type="InterPro" id="IPR035904">
    <property type="entry name" value="Chorismate_synth_AroC_sf"/>
</dbReference>
<accession>A0A2Z7CTV1</accession>
<protein>
    <submittedName>
        <fullName evidence="1">Uncharacterized protein</fullName>
    </submittedName>
</protein>
<gene>
    <name evidence="1" type="ORF">F511_33735</name>
</gene>
<organism evidence="1 2">
    <name type="scientific">Dorcoceras hygrometricum</name>
    <dbReference type="NCBI Taxonomy" id="472368"/>
    <lineage>
        <taxon>Eukaryota</taxon>
        <taxon>Viridiplantae</taxon>
        <taxon>Streptophyta</taxon>
        <taxon>Embryophyta</taxon>
        <taxon>Tracheophyta</taxon>
        <taxon>Spermatophyta</taxon>
        <taxon>Magnoliopsida</taxon>
        <taxon>eudicotyledons</taxon>
        <taxon>Gunneridae</taxon>
        <taxon>Pentapetalae</taxon>
        <taxon>asterids</taxon>
        <taxon>lamiids</taxon>
        <taxon>Lamiales</taxon>
        <taxon>Gesneriaceae</taxon>
        <taxon>Didymocarpoideae</taxon>
        <taxon>Trichosporeae</taxon>
        <taxon>Loxocarpinae</taxon>
        <taxon>Dorcoceras</taxon>
    </lineage>
</organism>
<dbReference type="SUPFAM" id="SSF103263">
    <property type="entry name" value="Chorismate synthase, AroC"/>
    <property type="match status" value="1"/>
</dbReference>
<evidence type="ECO:0000313" key="2">
    <source>
        <dbReference type="Proteomes" id="UP000250235"/>
    </source>
</evidence>
<sequence length="135" mass="15394">MTNLGRKAVELAREQVRILTEFRRYKRTKISTYASQVYEVVIPDDFDHHELTHDQIHGNVARSSNPEHLEKTNYAIDTIRSVGPLGYDKLEPKLVKAFKSLPATKGIELAVQLVEAVVATGYMERLIVLDFFPPK</sequence>
<evidence type="ECO:0000313" key="1">
    <source>
        <dbReference type="EMBL" id="KZV50512.1"/>
    </source>
</evidence>
<keyword evidence="2" id="KW-1185">Reference proteome</keyword>
<reference evidence="1 2" key="1">
    <citation type="journal article" date="2015" name="Proc. Natl. Acad. Sci. U.S.A.">
        <title>The resurrection genome of Boea hygrometrica: A blueprint for survival of dehydration.</title>
        <authorList>
            <person name="Xiao L."/>
            <person name="Yang G."/>
            <person name="Zhang L."/>
            <person name="Yang X."/>
            <person name="Zhao S."/>
            <person name="Ji Z."/>
            <person name="Zhou Q."/>
            <person name="Hu M."/>
            <person name="Wang Y."/>
            <person name="Chen M."/>
            <person name="Xu Y."/>
            <person name="Jin H."/>
            <person name="Xiao X."/>
            <person name="Hu G."/>
            <person name="Bao F."/>
            <person name="Hu Y."/>
            <person name="Wan P."/>
            <person name="Li L."/>
            <person name="Deng X."/>
            <person name="Kuang T."/>
            <person name="Xiang C."/>
            <person name="Zhu J.K."/>
            <person name="Oliver M.J."/>
            <person name="He Y."/>
        </authorList>
    </citation>
    <scope>NUCLEOTIDE SEQUENCE [LARGE SCALE GENOMIC DNA]</scope>
    <source>
        <strain evidence="2">cv. XS01</strain>
    </source>
</reference>
<proteinExistence type="predicted"/>
<dbReference type="EMBL" id="KQ992390">
    <property type="protein sequence ID" value="KZV50512.1"/>
    <property type="molecule type" value="Genomic_DNA"/>
</dbReference>
<dbReference type="Proteomes" id="UP000250235">
    <property type="component" value="Unassembled WGS sequence"/>
</dbReference>
<dbReference type="AlphaFoldDB" id="A0A2Z7CTV1"/>
<name>A0A2Z7CTV1_9LAMI</name>